<organism evidence="10 11">
    <name type="scientific">Rhizopus microsporus</name>
    <dbReference type="NCBI Taxonomy" id="58291"/>
    <lineage>
        <taxon>Eukaryota</taxon>
        <taxon>Fungi</taxon>
        <taxon>Fungi incertae sedis</taxon>
        <taxon>Mucoromycota</taxon>
        <taxon>Mucoromycotina</taxon>
        <taxon>Mucoromycetes</taxon>
        <taxon>Mucorales</taxon>
        <taxon>Mucorineae</taxon>
        <taxon>Rhizopodaceae</taxon>
        <taxon>Rhizopus</taxon>
    </lineage>
</organism>
<dbReference type="PANTHER" id="PTHR10623">
    <property type="entry name" value="MICROTUBULE-ASSOCIATED PROTEIN RP/EB FAMILY MEMBER"/>
    <property type="match status" value="1"/>
</dbReference>
<protein>
    <recommendedName>
        <fullName evidence="12">Calponin-homology (CH) domain-containing protein</fullName>
    </recommendedName>
</protein>
<evidence type="ECO:0000256" key="5">
    <source>
        <dbReference type="ARBA" id="ARBA00022701"/>
    </source>
</evidence>
<evidence type="ECO:0000313" key="11">
    <source>
        <dbReference type="Proteomes" id="UP000242381"/>
    </source>
</evidence>
<dbReference type="Gene3D" id="1.10.418.10">
    <property type="entry name" value="Calponin-like domain"/>
    <property type="match status" value="1"/>
</dbReference>
<dbReference type="Proteomes" id="UP000242381">
    <property type="component" value="Unassembled WGS sequence"/>
</dbReference>
<keyword evidence="7" id="KW-0206">Cytoskeleton</keyword>
<dbReference type="SUPFAM" id="SSF47576">
    <property type="entry name" value="Calponin-homology domain, CH-domain"/>
    <property type="match status" value="1"/>
</dbReference>
<dbReference type="EMBL" id="KV921259">
    <property type="protein sequence ID" value="ORE23343.1"/>
    <property type="molecule type" value="Genomic_DNA"/>
</dbReference>
<sequence length="137" mass="15844">MDSIFGDVHMGKVKFETKHEYEYVSNYKILQHTFDKHKIDKIIPVDKLLKCKFQDNLEFMQWMKRFWDQNFPGGDYDALGRRKGGGVKTTTTSSPASRTARTKSSAAPEPQHVQTLSFHPLDDQEPQGHQIRASFKI</sequence>
<evidence type="ECO:0000256" key="8">
    <source>
        <dbReference type="ARBA" id="ARBA00023306"/>
    </source>
</evidence>
<dbReference type="InterPro" id="IPR027328">
    <property type="entry name" value="MAPRE"/>
</dbReference>
<feature type="region of interest" description="Disordered" evidence="9">
    <location>
        <begin position="78"/>
        <end position="111"/>
    </location>
</feature>
<gene>
    <name evidence="10" type="ORF">BCV71DRAFT_46311</name>
</gene>
<evidence type="ECO:0000256" key="9">
    <source>
        <dbReference type="SAM" id="MobiDB-lite"/>
    </source>
</evidence>
<evidence type="ECO:0000256" key="6">
    <source>
        <dbReference type="ARBA" id="ARBA00022776"/>
    </source>
</evidence>
<dbReference type="GO" id="GO:0030473">
    <property type="term" value="P:nuclear migration along microtubule"/>
    <property type="evidence" value="ECO:0007669"/>
    <property type="project" value="UniProtKB-ARBA"/>
</dbReference>
<evidence type="ECO:0000256" key="1">
    <source>
        <dbReference type="ARBA" id="ARBA00004245"/>
    </source>
</evidence>
<evidence type="ECO:0000256" key="7">
    <source>
        <dbReference type="ARBA" id="ARBA00023212"/>
    </source>
</evidence>
<keyword evidence="8" id="KW-0131">Cell cycle</keyword>
<dbReference type="FunFam" id="1.10.418.10:FF:000028">
    <property type="entry name" value="RP/EB family microtubule-associated protein"/>
    <property type="match status" value="1"/>
</dbReference>
<comment type="subcellular location">
    <subcellularLocation>
        <location evidence="1">Cytoplasm</location>
        <location evidence="1">Cytoskeleton</location>
    </subcellularLocation>
</comment>
<dbReference type="GO" id="GO:0051010">
    <property type="term" value="F:microtubule plus-end binding"/>
    <property type="evidence" value="ECO:0007669"/>
    <property type="project" value="UniProtKB-ARBA"/>
</dbReference>
<dbReference type="InterPro" id="IPR036872">
    <property type="entry name" value="CH_dom_sf"/>
</dbReference>
<evidence type="ECO:0000256" key="4">
    <source>
        <dbReference type="ARBA" id="ARBA00022618"/>
    </source>
</evidence>
<dbReference type="GO" id="GO:0035371">
    <property type="term" value="C:microtubule plus-end"/>
    <property type="evidence" value="ECO:0007669"/>
    <property type="project" value="UniProtKB-ARBA"/>
</dbReference>
<dbReference type="GO" id="GO:0072686">
    <property type="term" value="C:mitotic spindle"/>
    <property type="evidence" value="ECO:0007669"/>
    <property type="project" value="UniProtKB-ARBA"/>
</dbReference>
<keyword evidence="3" id="KW-0963">Cytoplasm</keyword>
<reference evidence="10 11" key="1">
    <citation type="journal article" date="2016" name="Proc. Natl. Acad. Sci. U.S.A.">
        <title>Lipid metabolic changes in an early divergent fungus govern the establishment of a mutualistic symbiosis with endobacteria.</title>
        <authorList>
            <person name="Lastovetsky O.A."/>
            <person name="Gaspar M.L."/>
            <person name="Mondo S.J."/>
            <person name="LaButti K.M."/>
            <person name="Sandor L."/>
            <person name="Grigoriev I.V."/>
            <person name="Henry S.A."/>
            <person name="Pawlowska T.E."/>
        </authorList>
    </citation>
    <scope>NUCLEOTIDE SEQUENCE [LARGE SCALE GENOMIC DNA]</scope>
    <source>
        <strain evidence="10 11">ATCC 11559</strain>
    </source>
</reference>
<evidence type="ECO:0000313" key="10">
    <source>
        <dbReference type="EMBL" id="ORE23343.1"/>
    </source>
</evidence>
<keyword evidence="6" id="KW-0498">Mitosis</keyword>
<keyword evidence="4" id="KW-0132">Cell division</keyword>
<evidence type="ECO:0000256" key="3">
    <source>
        <dbReference type="ARBA" id="ARBA00022490"/>
    </source>
</evidence>
<dbReference type="GO" id="GO:0051301">
    <property type="term" value="P:cell division"/>
    <property type="evidence" value="ECO:0007669"/>
    <property type="project" value="UniProtKB-KW"/>
</dbReference>
<dbReference type="AlphaFoldDB" id="A0A1X0SGF7"/>
<feature type="compositionally biased region" description="Low complexity" evidence="9">
    <location>
        <begin position="88"/>
        <end position="108"/>
    </location>
</feature>
<keyword evidence="5" id="KW-0493">Microtubule</keyword>
<dbReference type="GO" id="GO:0035372">
    <property type="term" value="P:protein localization to microtubule"/>
    <property type="evidence" value="ECO:0007669"/>
    <property type="project" value="UniProtKB-ARBA"/>
</dbReference>
<dbReference type="VEuPathDB" id="FungiDB:BCV72DRAFT_172013"/>
<proteinExistence type="inferred from homology"/>
<accession>A0A1X0SGF7</accession>
<evidence type="ECO:0000256" key="2">
    <source>
        <dbReference type="ARBA" id="ARBA00010729"/>
    </source>
</evidence>
<name>A0A1X0SGF7_RHIZD</name>
<evidence type="ECO:0008006" key="12">
    <source>
        <dbReference type="Google" id="ProtNLM"/>
    </source>
</evidence>
<comment type="similarity">
    <text evidence="2">Belongs to the MAPRE family.</text>
</comment>
<feature type="region of interest" description="Disordered" evidence="9">
    <location>
        <begin position="118"/>
        <end position="137"/>
    </location>
</feature>